<dbReference type="EMBL" id="LWSA01000176">
    <property type="protein sequence ID" value="OCX71187.1"/>
    <property type="molecule type" value="Genomic_DNA"/>
</dbReference>
<evidence type="ECO:0000313" key="2">
    <source>
        <dbReference type="EMBL" id="OCX71187.1"/>
    </source>
</evidence>
<dbReference type="AlphaFoldDB" id="A0A1C2JJT7"/>
<evidence type="ECO:0000256" key="1">
    <source>
        <dbReference type="SAM" id="MobiDB-lite"/>
    </source>
</evidence>
<protein>
    <submittedName>
        <fullName evidence="2">Uncharacterized protein</fullName>
    </submittedName>
</protein>
<accession>A0A1C2JJT7</accession>
<comment type="caution">
    <text evidence="2">The sequence shown here is derived from an EMBL/GenBank/DDBJ whole genome shotgun (WGS) entry which is preliminary data.</text>
</comment>
<gene>
    <name evidence="2" type="ORF">A6P07_12655</name>
</gene>
<feature type="region of interest" description="Disordered" evidence="1">
    <location>
        <begin position="1052"/>
        <end position="1084"/>
    </location>
</feature>
<organism evidence="2 3">
    <name type="scientific">Acidithiobacillus thiooxidans</name>
    <name type="common">Thiobacillus thiooxidans</name>
    <dbReference type="NCBI Taxonomy" id="930"/>
    <lineage>
        <taxon>Bacteria</taxon>
        <taxon>Pseudomonadati</taxon>
        <taxon>Pseudomonadota</taxon>
        <taxon>Acidithiobacillia</taxon>
        <taxon>Acidithiobacillales</taxon>
        <taxon>Acidithiobacillaceae</taxon>
        <taxon>Acidithiobacillus</taxon>
    </lineage>
</organism>
<dbReference type="Proteomes" id="UP000094893">
    <property type="component" value="Unassembled WGS sequence"/>
</dbReference>
<reference evidence="2 3" key="1">
    <citation type="journal article" date="2016" name="Int. J. Mol. Sci.">
        <title>Comparative genomics of the extreme acidophile Acidithiobacillus thiooxidans reveals intraspecific divergence and niche adaptation.</title>
        <authorList>
            <person name="Zhang X."/>
            <person name="Feng X."/>
            <person name="Tao J."/>
            <person name="Ma L."/>
            <person name="Xiao Y."/>
            <person name="Liang Y."/>
            <person name="Liu X."/>
            <person name="Yin H."/>
        </authorList>
    </citation>
    <scope>NUCLEOTIDE SEQUENCE [LARGE SCALE GENOMIC DNA]</scope>
    <source>
        <strain evidence="2 3">A02</strain>
    </source>
</reference>
<evidence type="ECO:0000313" key="3">
    <source>
        <dbReference type="Proteomes" id="UP000094893"/>
    </source>
</evidence>
<sequence length="1084" mass="119644">MYQVRITKDTGLMIMPMRQNGEITGIQRTFFDSFGKKTERKMLGKQGICVLPPPAGVLPRNLGTGCAKNRLIGEGFETVAATVQSAGWAGLACFFDGGIVKYAREQAEAVKDLTPEQIETAAASIFLVDRDQSQAGQIACAKAVKILRMAGLKAFFAMPPAHDQGGPKGGEKGSDWGDYPKEGISSDILYAHLALAIAHGDQDMPEIQETDINPDSGEKITDYTDYEAEYAKYKYGKWRDALIPETPVEARPVSEVRQFLQTELQKTVSDYLSWLKDDTKPFLPVLMMPTTGTGKTTAIKALIKDAELKEAGGRVCVFTANHKEADAYQSAGFFHFYGRTDDNKSPAFCPAYATAKIAQEANHISQAEVCRRCKHGYRWAIDYYSELDAEKNKERIEEAKQKIAEMGDHWTNVIPCKWQSHLRKALDAKYVVAASGSYSHSLTKGALAIFDEHFETGKGIKVKLEDIDEWAKRNESILTFLQKNNGEPEKIGRHKKAAVFFQKIALAMAAWVGKTGSISIDKELTNAIMQILKFAKAAKKFGNDIDLADWETLQFNRAGDLTSAPLRGAHAIAESLKFGDGFVEDGALVIASSLPIMERMASGLPTVIMDATPDPVVIDVVEASDGRIVNAIARQNIRIKRYASRFWGLSELNPKNYGIARVEKAVTKYEKLIQHHFSEFGETAYLMHARAFKSLGFEDFEYNADGDPVCYAGENVRNIQLGMAGYWGRHHRAHDEWAGKELVIVGGFYPPDREVRAMYQTSRIAALSAGASPENWPVWRDEIVFMLDEHVCEGKADVVCRYPLPSDPYIRKWLLARITAETVQAIGRVRGANCEKEITVHIYGGVPLAGLGAHGLTVDSYELDPECVGAVKSEQDEAMHEQREGSLARCDAICSRVIANGGTITRDAMQAEVDAINAANAELGIVDQGGCGDESYLWGVGMYIYTTPPQIQMPDTAVIQDWIKRRMPILADHLSTKGRNGKLVKEAREFAKLYGETALADAMDYAENLVNTSETKENAKEIAWDTIENNPDATTIQLAGARIVLNAMDATEDVPAPWKNESDEAKGSAKDEDADEDEDQGEQL</sequence>
<proteinExistence type="predicted"/>
<feature type="compositionally biased region" description="Acidic residues" evidence="1">
    <location>
        <begin position="1072"/>
        <end position="1084"/>
    </location>
</feature>
<feature type="compositionally biased region" description="Basic and acidic residues" evidence="1">
    <location>
        <begin position="1060"/>
        <end position="1071"/>
    </location>
</feature>
<name>A0A1C2JJT7_ACITH</name>